<accession>A0ABW3SRT3</accession>
<name>A0ABW3SRT3_9BACT</name>
<protein>
    <submittedName>
        <fullName evidence="2">HmuY family protein</fullName>
    </submittedName>
</protein>
<feature type="chain" id="PRO_5046675841" evidence="1">
    <location>
        <begin position="22"/>
        <end position="206"/>
    </location>
</feature>
<dbReference type="EMBL" id="JBHTLD010000142">
    <property type="protein sequence ID" value="MFD1187446.1"/>
    <property type="molecule type" value="Genomic_DNA"/>
</dbReference>
<dbReference type="InterPro" id="IPR025921">
    <property type="entry name" value="HmuY"/>
</dbReference>
<reference evidence="3" key="1">
    <citation type="journal article" date="2019" name="Int. J. Syst. Evol. Microbiol.">
        <title>The Global Catalogue of Microorganisms (GCM) 10K type strain sequencing project: providing services to taxonomists for standard genome sequencing and annotation.</title>
        <authorList>
            <consortium name="The Broad Institute Genomics Platform"/>
            <consortium name="The Broad Institute Genome Sequencing Center for Infectious Disease"/>
            <person name="Wu L."/>
            <person name="Ma J."/>
        </authorList>
    </citation>
    <scope>NUCLEOTIDE SEQUENCE [LARGE SCALE GENOMIC DNA]</scope>
    <source>
        <strain evidence="3">JCM 31319</strain>
    </source>
</reference>
<keyword evidence="3" id="KW-1185">Reference proteome</keyword>
<sequence length="206" mass="22172">MKKYYSLWAVLFALATLTSCDKDNENEVMPEPVVEVKTVADLQADAADTYTYYSLEDNKQVAAADAKTANWDIAFKGTSILVNGGTSGPGKGGAQVVDGIFAEKKEAPETGYVTDAEGKPAIAASSDASWYHYTAMDAPQHAILPIAGKVIMLKTAKGNYAKLEIQSYYKGNPDTTTPAFASMATRPASKHYTFRYALQPSGSNKF</sequence>
<organism evidence="2 3">
    <name type="scientific">Pontibacter rugosus</name>
    <dbReference type="NCBI Taxonomy" id="1745966"/>
    <lineage>
        <taxon>Bacteria</taxon>
        <taxon>Pseudomonadati</taxon>
        <taxon>Bacteroidota</taxon>
        <taxon>Cytophagia</taxon>
        <taxon>Cytophagales</taxon>
        <taxon>Hymenobacteraceae</taxon>
        <taxon>Pontibacter</taxon>
    </lineage>
</organism>
<dbReference type="Pfam" id="PF14064">
    <property type="entry name" value="HmuY"/>
    <property type="match status" value="1"/>
</dbReference>
<dbReference type="RefSeq" id="WP_377528966.1">
    <property type="nucleotide sequence ID" value="NZ_JBHTLD010000142.1"/>
</dbReference>
<dbReference type="CDD" id="cd12105">
    <property type="entry name" value="HmuY"/>
    <property type="match status" value="1"/>
</dbReference>
<feature type="signal peptide" evidence="1">
    <location>
        <begin position="1"/>
        <end position="21"/>
    </location>
</feature>
<dbReference type="PROSITE" id="PS51257">
    <property type="entry name" value="PROKAR_LIPOPROTEIN"/>
    <property type="match status" value="1"/>
</dbReference>
<evidence type="ECO:0000256" key="1">
    <source>
        <dbReference type="SAM" id="SignalP"/>
    </source>
</evidence>
<evidence type="ECO:0000313" key="2">
    <source>
        <dbReference type="EMBL" id="MFD1187446.1"/>
    </source>
</evidence>
<evidence type="ECO:0000313" key="3">
    <source>
        <dbReference type="Proteomes" id="UP001597094"/>
    </source>
</evidence>
<gene>
    <name evidence="2" type="ORF">ACFQ2O_14605</name>
</gene>
<dbReference type="Proteomes" id="UP001597094">
    <property type="component" value="Unassembled WGS sequence"/>
</dbReference>
<comment type="caution">
    <text evidence="2">The sequence shown here is derived from an EMBL/GenBank/DDBJ whole genome shotgun (WGS) entry which is preliminary data.</text>
</comment>
<keyword evidence="1" id="KW-0732">Signal</keyword>
<proteinExistence type="predicted"/>